<evidence type="ECO:0000256" key="4">
    <source>
        <dbReference type="ARBA" id="ARBA00022825"/>
    </source>
</evidence>
<dbReference type="AlphaFoldDB" id="A0A1G8PUF3"/>
<gene>
    <name evidence="10" type="ORF">SAMN04488693_1381</name>
</gene>
<feature type="region of interest" description="Disordered" evidence="7">
    <location>
        <begin position="325"/>
        <end position="344"/>
    </location>
</feature>
<dbReference type="Pfam" id="PF00082">
    <property type="entry name" value="Peptidase_S8"/>
    <property type="match status" value="1"/>
</dbReference>
<evidence type="ECO:0000256" key="6">
    <source>
        <dbReference type="PROSITE-ProRule" id="PRU01240"/>
    </source>
</evidence>
<dbReference type="InterPro" id="IPR022398">
    <property type="entry name" value="Peptidase_S8_His-AS"/>
</dbReference>
<dbReference type="PROSITE" id="PS00137">
    <property type="entry name" value="SUBTILASE_HIS"/>
    <property type="match status" value="1"/>
</dbReference>
<evidence type="ECO:0000256" key="2">
    <source>
        <dbReference type="ARBA" id="ARBA00022670"/>
    </source>
</evidence>
<dbReference type="GO" id="GO:0006508">
    <property type="term" value="P:proteolysis"/>
    <property type="evidence" value="ECO:0007669"/>
    <property type="project" value="UniProtKB-KW"/>
</dbReference>
<reference evidence="10 11" key="1">
    <citation type="submission" date="2016-10" db="EMBL/GenBank/DDBJ databases">
        <authorList>
            <person name="de Groot N.N."/>
        </authorList>
    </citation>
    <scope>NUCLEOTIDE SEQUENCE [LARGE SCALE GENOMIC DNA]</scope>
    <source>
        <strain evidence="10 11">NP_1H</strain>
    </source>
</reference>
<feature type="active site" description="Charge relay system" evidence="5 6">
    <location>
        <position position="147"/>
    </location>
</feature>
<keyword evidence="3 6" id="KW-0378">Hydrolase</keyword>
<evidence type="ECO:0000256" key="7">
    <source>
        <dbReference type="SAM" id="MobiDB-lite"/>
    </source>
</evidence>
<feature type="active site" description="Charge relay system" evidence="5 6">
    <location>
        <position position="193"/>
    </location>
</feature>
<keyword evidence="2 6" id="KW-0645">Protease</keyword>
<evidence type="ECO:0000256" key="5">
    <source>
        <dbReference type="PIRSR" id="PIRSR615500-1"/>
    </source>
</evidence>
<dbReference type="InterPro" id="IPR023828">
    <property type="entry name" value="Peptidase_S8_Ser-AS"/>
</dbReference>
<organism evidence="10 11">
    <name type="scientific">Arthrobacter subterraneus</name>
    <dbReference type="NCBI Taxonomy" id="335973"/>
    <lineage>
        <taxon>Bacteria</taxon>
        <taxon>Bacillati</taxon>
        <taxon>Actinomycetota</taxon>
        <taxon>Actinomycetes</taxon>
        <taxon>Micrococcales</taxon>
        <taxon>Micrococcaceae</taxon>
        <taxon>Arthrobacter</taxon>
    </lineage>
</organism>
<dbReference type="Gene3D" id="2.60.120.380">
    <property type="match status" value="1"/>
</dbReference>
<comment type="similarity">
    <text evidence="1 6">Belongs to the peptidase S8 family.</text>
</comment>
<dbReference type="Gene3D" id="3.40.50.200">
    <property type="entry name" value="Peptidase S8/S53 domain"/>
    <property type="match status" value="1"/>
</dbReference>
<evidence type="ECO:0000256" key="8">
    <source>
        <dbReference type="SAM" id="SignalP"/>
    </source>
</evidence>
<feature type="chain" id="PRO_5011478339" evidence="8">
    <location>
        <begin position="27"/>
        <end position="585"/>
    </location>
</feature>
<sequence length="585" mass="60474">MQLTKKFTLSLALAGLLGTTIAPASASIIPESDSATLSATVQEFLSSAGDSMDVIVTFEDRSGLDALATMDPDVQTTRTLDMGLATLSPAQIREVASWASTRSVWDNAVDELYLEDSIGMINADDVWAGQGLRGAYDGTGVTVAVTDTGVDATHPDLPHGDKVIRNFAVVGDPLSDTNVAFVDNPTTNDDHGHGTHVSGTIGGTGAASDGKFTGVAPGSDIISFKLGSANVLSWWAIQSYDWILTEGDEHNVRVVSNSWGGGGGADYDPDDPVNIATKEAFDAGVVTVFAAGNSGSPNTMGRNSVSPYVVAVGAANKDFTLASFSSTGRPDGNQNRTAGEGLYRPTITAPGVDIGAARASTGAQMSSGAVVENPFYTRASGTSMATPHVSGVVALMLEANPSLTAANVISILECSATEMPGYASFEVGAGMLDAQAAVAMAEKGKTTCRSSLSVNGFEPVGAEQTISGTVLPGGYAVDTGVSEVDDAFWSYHEVEVSEGTDAIHTQIAWDNPAENIYLHLYDPQGNEVGASAGLLAAPITEREVLVTYPEPGTWTVGVVGRVNTVTPYTGSIQLFTEASTHPGKK</sequence>
<evidence type="ECO:0000256" key="3">
    <source>
        <dbReference type="ARBA" id="ARBA00022801"/>
    </source>
</evidence>
<feature type="signal peptide" evidence="8">
    <location>
        <begin position="1"/>
        <end position="26"/>
    </location>
</feature>
<evidence type="ECO:0000313" key="10">
    <source>
        <dbReference type="EMBL" id="SDI96144.1"/>
    </source>
</evidence>
<proteinExistence type="inferred from homology"/>
<evidence type="ECO:0000259" key="9">
    <source>
        <dbReference type="Pfam" id="PF00082"/>
    </source>
</evidence>
<dbReference type="SUPFAM" id="SSF52743">
    <property type="entry name" value="Subtilisin-like"/>
    <property type="match status" value="1"/>
</dbReference>
<protein>
    <submittedName>
        <fullName evidence="10">Serine protease AprX</fullName>
    </submittedName>
</protein>
<dbReference type="InterPro" id="IPR015500">
    <property type="entry name" value="Peptidase_S8_subtilisin-rel"/>
</dbReference>
<accession>A0A1G8PUF3</accession>
<dbReference type="STRING" id="335973.SAMN04488693_1381"/>
<keyword evidence="11" id="KW-1185">Reference proteome</keyword>
<dbReference type="InterPro" id="IPR050131">
    <property type="entry name" value="Peptidase_S8_subtilisin-like"/>
</dbReference>
<dbReference type="PROSITE" id="PS51892">
    <property type="entry name" value="SUBTILASE"/>
    <property type="match status" value="1"/>
</dbReference>
<dbReference type="PANTHER" id="PTHR43806">
    <property type="entry name" value="PEPTIDASE S8"/>
    <property type="match status" value="1"/>
</dbReference>
<dbReference type="GO" id="GO:0004252">
    <property type="term" value="F:serine-type endopeptidase activity"/>
    <property type="evidence" value="ECO:0007669"/>
    <property type="project" value="UniProtKB-UniRule"/>
</dbReference>
<keyword evidence="4 6" id="KW-0720">Serine protease</keyword>
<feature type="active site" description="Charge relay system" evidence="5 6">
    <location>
        <position position="383"/>
    </location>
</feature>
<evidence type="ECO:0000313" key="11">
    <source>
        <dbReference type="Proteomes" id="UP000199258"/>
    </source>
</evidence>
<feature type="compositionally biased region" description="Polar residues" evidence="7">
    <location>
        <begin position="325"/>
        <end position="337"/>
    </location>
</feature>
<name>A0A1G8PUF3_9MICC</name>
<dbReference type="PROSITE" id="PS00138">
    <property type="entry name" value="SUBTILASE_SER"/>
    <property type="match status" value="1"/>
</dbReference>
<keyword evidence="8" id="KW-0732">Signal</keyword>
<dbReference type="Proteomes" id="UP000199258">
    <property type="component" value="Unassembled WGS sequence"/>
</dbReference>
<dbReference type="RefSeq" id="WP_175460233.1">
    <property type="nucleotide sequence ID" value="NZ_FNDT01000038.1"/>
</dbReference>
<evidence type="ECO:0000256" key="1">
    <source>
        <dbReference type="ARBA" id="ARBA00011073"/>
    </source>
</evidence>
<dbReference type="InterPro" id="IPR036852">
    <property type="entry name" value="Peptidase_S8/S53_dom_sf"/>
</dbReference>
<dbReference type="EMBL" id="FNDT01000038">
    <property type="protein sequence ID" value="SDI96144.1"/>
    <property type="molecule type" value="Genomic_DNA"/>
</dbReference>
<feature type="domain" description="Peptidase S8/S53" evidence="9">
    <location>
        <begin position="138"/>
        <end position="430"/>
    </location>
</feature>
<dbReference type="PANTHER" id="PTHR43806:SF11">
    <property type="entry name" value="CEREVISIN-RELATED"/>
    <property type="match status" value="1"/>
</dbReference>
<dbReference type="PRINTS" id="PR00723">
    <property type="entry name" value="SUBTILISIN"/>
</dbReference>
<dbReference type="InterPro" id="IPR000209">
    <property type="entry name" value="Peptidase_S8/S53_dom"/>
</dbReference>